<keyword evidence="3" id="KW-0677">Repeat</keyword>
<name>A0ABN0B5E1_9STRE</name>
<keyword evidence="5" id="KW-0227">DNA damage</keyword>
<comment type="caution">
    <text evidence="15">The sequence shown here is derived from an EMBL/GenBank/DDBJ whole genome shotgun (WGS) entry which is preliminary data.</text>
</comment>
<evidence type="ECO:0000256" key="6">
    <source>
        <dbReference type="ARBA" id="ARBA00022769"/>
    </source>
</evidence>
<dbReference type="Pfam" id="PF17760">
    <property type="entry name" value="UvrA_inter"/>
    <property type="match status" value="1"/>
</dbReference>
<evidence type="ECO:0000256" key="4">
    <source>
        <dbReference type="ARBA" id="ARBA00022741"/>
    </source>
</evidence>
<evidence type="ECO:0000313" key="15">
    <source>
        <dbReference type="EMBL" id="EFO54445.1"/>
    </source>
</evidence>
<dbReference type="Gene3D" id="1.20.1580.10">
    <property type="entry name" value="ABC transporter ATPase like domain"/>
    <property type="match status" value="1"/>
</dbReference>
<dbReference type="CDD" id="cd03270">
    <property type="entry name" value="ABC_UvrA_I"/>
    <property type="match status" value="1"/>
</dbReference>
<evidence type="ECO:0000256" key="11">
    <source>
        <dbReference type="ARBA" id="ARBA00038000"/>
    </source>
</evidence>
<keyword evidence="6" id="KW-0228">DNA excision</keyword>
<evidence type="ECO:0000256" key="12">
    <source>
        <dbReference type="ARBA" id="ARBA00039316"/>
    </source>
</evidence>
<evidence type="ECO:0000256" key="10">
    <source>
        <dbReference type="ARBA" id="ARBA00023204"/>
    </source>
</evidence>
<dbReference type="PANTHER" id="PTHR43152:SF3">
    <property type="entry name" value="UVRABC SYSTEM PROTEIN A"/>
    <property type="match status" value="1"/>
</dbReference>
<sequence>MQDKIVIHGARAHNLKNIDVEIPRDKLVVVTGLSGSGKSSLAFDTLYAEGQRRYVESLSAYARQFLGNMEKPDVDSIDGLSPAISIDQKTTSKNPRSTVGTTTEINDYLRLLYARVGTPYCINGHGAIKASSVEQIVDKVLELPERQRLQILAPVIRKKKGQHKTLIEKIQKDGYVRVRVDGVVYDVTEVPELEKNKQHNIDVVVDRIIIKEGIRSRLFDSIEAALRIAEGYVVIDTMDDSELLFSEHYACPVCGFTVPELEPRSSPSMLLLVPVVSVMVWGSS</sequence>
<comment type="similarity">
    <text evidence="11">Belongs to the ABC transporter superfamily. UvrA family.</text>
</comment>
<dbReference type="Gene3D" id="3.30.190.20">
    <property type="match status" value="1"/>
</dbReference>
<comment type="subcellular location">
    <subcellularLocation>
        <location evidence="1">Cytoplasm</location>
    </subcellularLocation>
</comment>
<keyword evidence="7" id="KW-0067">ATP-binding</keyword>
<dbReference type="InterPro" id="IPR041102">
    <property type="entry name" value="UvrA_inter"/>
</dbReference>
<evidence type="ECO:0000256" key="8">
    <source>
        <dbReference type="ARBA" id="ARBA00022881"/>
    </source>
</evidence>
<protein>
    <recommendedName>
        <fullName evidence="12">UvrABC system protein A</fullName>
    </recommendedName>
    <alternativeName>
        <fullName evidence="13">Excinuclease ABC subunit A</fullName>
    </alternativeName>
</protein>
<keyword evidence="4" id="KW-0547">Nucleotide-binding</keyword>
<keyword evidence="8" id="KW-0267">Excision nuclease</keyword>
<dbReference type="InterPro" id="IPR027417">
    <property type="entry name" value="P-loop_NTPase"/>
</dbReference>
<keyword evidence="9" id="KW-0238">DNA-binding</keyword>
<proteinExistence type="inferred from homology"/>
<evidence type="ECO:0000256" key="9">
    <source>
        <dbReference type="ARBA" id="ARBA00023125"/>
    </source>
</evidence>
<feature type="domain" description="UvrA interaction" evidence="14">
    <location>
        <begin position="132"/>
        <end position="238"/>
    </location>
</feature>
<evidence type="ECO:0000256" key="13">
    <source>
        <dbReference type="ARBA" id="ARBA00042156"/>
    </source>
</evidence>
<evidence type="ECO:0000256" key="7">
    <source>
        <dbReference type="ARBA" id="ARBA00022840"/>
    </source>
</evidence>
<keyword evidence="2" id="KW-0963">Cytoplasm</keyword>
<dbReference type="SUPFAM" id="SSF52540">
    <property type="entry name" value="P-loop containing nucleoside triphosphate hydrolases"/>
    <property type="match status" value="1"/>
</dbReference>
<keyword evidence="10" id="KW-0234">DNA repair</keyword>
<accession>A0ABN0B5E1</accession>
<dbReference type="EMBL" id="AEDY01000042">
    <property type="protein sequence ID" value="EFO54445.1"/>
    <property type="molecule type" value="Genomic_DNA"/>
</dbReference>
<dbReference type="Gene3D" id="3.40.50.300">
    <property type="entry name" value="P-loop containing nucleotide triphosphate hydrolases"/>
    <property type="match status" value="1"/>
</dbReference>
<evidence type="ECO:0000256" key="5">
    <source>
        <dbReference type="ARBA" id="ARBA00022763"/>
    </source>
</evidence>
<reference evidence="15" key="1">
    <citation type="submission" date="2010-09" db="EMBL/GenBank/DDBJ databases">
        <authorList>
            <person name="Daugherty S.C."/>
            <person name="Kilian M."/>
            <person name="Tettelin H."/>
        </authorList>
    </citation>
    <scope>NUCLEOTIDE SEQUENCE [LARGE SCALE GENOMIC DNA]</scope>
    <source>
        <strain evidence="15">SK1302</strain>
    </source>
</reference>
<organism evidence="15">
    <name type="scientific">Streptococcus infantis SK1302</name>
    <dbReference type="NCBI Taxonomy" id="871237"/>
    <lineage>
        <taxon>Bacteria</taxon>
        <taxon>Bacillati</taxon>
        <taxon>Bacillota</taxon>
        <taxon>Bacilli</taxon>
        <taxon>Lactobacillales</taxon>
        <taxon>Streptococcaceae</taxon>
        <taxon>Streptococcus</taxon>
    </lineage>
</organism>
<evidence type="ECO:0000256" key="1">
    <source>
        <dbReference type="ARBA" id="ARBA00004496"/>
    </source>
</evidence>
<evidence type="ECO:0000256" key="2">
    <source>
        <dbReference type="ARBA" id="ARBA00022490"/>
    </source>
</evidence>
<evidence type="ECO:0000256" key="3">
    <source>
        <dbReference type="ARBA" id="ARBA00022737"/>
    </source>
</evidence>
<dbReference type="PANTHER" id="PTHR43152">
    <property type="entry name" value="UVRABC SYSTEM PROTEIN A"/>
    <property type="match status" value="1"/>
</dbReference>
<evidence type="ECO:0000259" key="14">
    <source>
        <dbReference type="Pfam" id="PF17760"/>
    </source>
</evidence>
<gene>
    <name evidence="15" type="ORF">SIN_0834</name>
</gene>